<evidence type="ECO:0000313" key="4">
    <source>
        <dbReference type="Proteomes" id="UP001199525"/>
    </source>
</evidence>
<feature type="domain" description="DUF4158" evidence="2">
    <location>
        <begin position="1"/>
        <end position="105"/>
    </location>
</feature>
<comment type="caution">
    <text evidence="3">The sequence shown here is derived from an EMBL/GenBank/DDBJ whole genome shotgun (WGS) entry which is preliminary data.</text>
</comment>
<evidence type="ECO:0000256" key="1">
    <source>
        <dbReference type="SAM" id="MobiDB-lite"/>
    </source>
</evidence>
<name>A0ABS8IIQ6_9NOSO</name>
<protein>
    <submittedName>
        <fullName evidence="3">DUF4158 domain-containing protein</fullName>
    </submittedName>
</protein>
<feature type="region of interest" description="Disordered" evidence="1">
    <location>
        <begin position="100"/>
        <end position="121"/>
    </location>
</feature>
<dbReference type="InterPro" id="IPR025296">
    <property type="entry name" value="DUF4158"/>
</dbReference>
<gene>
    <name evidence="3" type="ORF">LC586_30385</name>
</gene>
<keyword evidence="4" id="KW-1185">Reference proteome</keyword>
<dbReference type="Proteomes" id="UP001199525">
    <property type="component" value="Unassembled WGS sequence"/>
</dbReference>
<dbReference type="RefSeq" id="WP_369010542.1">
    <property type="nucleotide sequence ID" value="NZ_JAIVFQ010000075.1"/>
</dbReference>
<evidence type="ECO:0000313" key="3">
    <source>
        <dbReference type="EMBL" id="MCC5603382.1"/>
    </source>
</evidence>
<proteinExistence type="predicted"/>
<accession>A0ABS8IIQ6</accession>
<dbReference type="EMBL" id="JAIVFQ010000075">
    <property type="protein sequence ID" value="MCC5603382.1"/>
    <property type="molecule type" value="Genomic_DNA"/>
</dbReference>
<sequence>MTSIERTAYPRFKRQFTTKELTEIYTPTKSEIAFAYNTTKGESNILSLLVILKSFQRLGYFPSIADIPLKIINHIRSHLKLALDIVLGYENNKTMYRHRTAIRAKSESVTPPQSRDSSEGG</sequence>
<organism evidence="3 4">
    <name type="scientific">Nostoc favosum CHAB5714</name>
    <dbReference type="NCBI Taxonomy" id="2780399"/>
    <lineage>
        <taxon>Bacteria</taxon>
        <taxon>Bacillati</taxon>
        <taxon>Cyanobacteriota</taxon>
        <taxon>Cyanophyceae</taxon>
        <taxon>Nostocales</taxon>
        <taxon>Nostocaceae</taxon>
        <taxon>Nostoc</taxon>
        <taxon>Nostoc favosum</taxon>
    </lineage>
</organism>
<reference evidence="3 4" key="1">
    <citation type="journal article" date="2021" name="Microorganisms">
        <title>Genome Evolution of Filamentous Cyanobacterium Nostoc Species: From Facultative Symbiosis to Free Living.</title>
        <authorList>
            <person name="Huo D."/>
            <person name="Li H."/>
            <person name="Cai F."/>
            <person name="Guo X."/>
            <person name="Qiao Z."/>
            <person name="Wang W."/>
            <person name="Yu G."/>
            <person name="Li R."/>
        </authorList>
    </citation>
    <scope>NUCLEOTIDE SEQUENCE [LARGE SCALE GENOMIC DNA]</scope>
    <source>
        <strain evidence="3 4">CHAB 5714</strain>
    </source>
</reference>
<evidence type="ECO:0000259" key="2">
    <source>
        <dbReference type="Pfam" id="PF13700"/>
    </source>
</evidence>
<dbReference type="Pfam" id="PF13700">
    <property type="entry name" value="DUF4158"/>
    <property type="match status" value="1"/>
</dbReference>